<evidence type="ECO:0000313" key="1">
    <source>
        <dbReference type="EMBL" id="KAJ9093950.1"/>
    </source>
</evidence>
<accession>A0ACC2V4D5</accession>
<gene>
    <name evidence="1" type="ORF">QFC20_007006</name>
</gene>
<dbReference type="EMBL" id="JASBWS010000145">
    <property type="protein sequence ID" value="KAJ9093950.1"/>
    <property type="molecule type" value="Genomic_DNA"/>
</dbReference>
<comment type="caution">
    <text evidence="1">The sequence shown here is derived from an EMBL/GenBank/DDBJ whole genome shotgun (WGS) entry which is preliminary data.</text>
</comment>
<proteinExistence type="predicted"/>
<organism evidence="1 2">
    <name type="scientific">Naganishia adeliensis</name>
    <dbReference type="NCBI Taxonomy" id="92952"/>
    <lineage>
        <taxon>Eukaryota</taxon>
        <taxon>Fungi</taxon>
        <taxon>Dikarya</taxon>
        <taxon>Basidiomycota</taxon>
        <taxon>Agaricomycotina</taxon>
        <taxon>Tremellomycetes</taxon>
        <taxon>Filobasidiales</taxon>
        <taxon>Filobasidiaceae</taxon>
        <taxon>Naganishia</taxon>
    </lineage>
</organism>
<protein>
    <submittedName>
        <fullName evidence="1">Uncharacterized protein</fullName>
    </submittedName>
</protein>
<reference evidence="1" key="1">
    <citation type="submission" date="2023-04" db="EMBL/GenBank/DDBJ databases">
        <title>Draft Genome sequencing of Naganishia species isolated from polar environments using Oxford Nanopore Technology.</title>
        <authorList>
            <person name="Leo P."/>
            <person name="Venkateswaran K."/>
        </authorList>
    </citation>
    <scope>NUCLEOTIDE SEQUENCE</scope>
    <source>
        <strain evidence="1">MNA-CCFEE 5262</strain>
    </source>
</reference>
<dbReference type="Proteomes" id="UP001230649">
    <property type="component" value="Unassembled WGS sequence"/>
</dbReference>
<name>A0ACC2V4D5_9TREE</name>
<keyword evidence="2" id="KW-1185">Reference proteome</keyword>
<sequence length="146" mass="16162">MITTLICYLNWTNIFVNHFNVVYCLLVTLTTVTGLANVVSFLSVIIANTSGIIHNTSFNKKQLSKMRIGALDYLTREGYLSSMGLSRTGTSTHGYMDSLLEWLDLGESATPLTRLSYSLYSSFVPLVTVTSTTSRSTDAPDDDFPR</sequence>
<evidence type="ECO:0000313" key="2">
    <source>
        <dbReference type="Proteomes" id="UP001230649"/>
    </source>
</evidence>